<sequence length="304" mass="35468">MRKGTFVLLATKIHNTKNYPRLFFTLKPSFPFSCTAYLAMTWRWIGTRLKKSGLPAMLLMLLLLSAINQAQAGHFVNFQSIDTSLYMQFENRVDPRKTISPILEAFGDYSIGDMYVYSIWQNSLQSDYQGDKSTYYYKFVPRVSLSKVTGNDISFGPVKDILFAQWVAKTKGIDYDYFPGISIDWQASWISWLRTIFYFENNAKGSWNDQRIHIDYGIPFNNRLGDFRVVGTFDYTLGLHGQPETIDFKPELHYDLGKRLGNQPGHLWTGIVLNPIKNKYKIRDTPYYRTDQFSYGVFIRYSFF</sequence>
<protein>
    <submittedName>
        <fullName evidence="2">Photorhabdus luminescens subsp. laumondii TTO1 complete genome segment 13/17</fullName>
    </submittedName>
</protein>
<dbReference type="SUPFAM" id="SSF111364">
    <property type="entry name" value="Tsx-like channel"/>
    <property type="match status" value="1"/>
</dbReference>
<gene>
    <name evidence="2" type="ordered locus">plu3813</name>
</gene>
<dbReference type="HOGENOM" id="CLU_914834_0_0_6"/>
<comment type="similarity">
    <text evidence="1">Belongs to the nucleoside-specific channel-forming outer membrane porin (Tsx) (TC 1.B.10) family.</text>
</comment>
<name>Q7N0R8_PHOLL</name>
<dbReference type="GO" id="GO:0009279">
    <property type="term" value="C:cell outer membrane"/>
    <property type="evidence" value="ECO:0007669"/>
    <property type="project" value="InterPro"/>
</dbReference>
<dbReference type="Proteomes" id="UP000002514">
    <property type="component" value="Chromosome"/>
</dbReference>
<organism evidence="2 3">
    <name type="scientific">Photorhabdus laumondii subsp. laumondii (strain DSM 15139 / CIP 105565 / TT01)</name>
    <name type="common">Photorhabdus luminescens subsp. laumondii</name>
    <dbReference type="NCBI Taxonomy" id="243265"/>
    <lineage>
        <taxon>Bacteria</taxon>
        <taxon>Pseudomonadati</taxon>
        <taxon>Pseudomonadota</taxon>
        <taxon>Gammaproteobacteria</taxon>
        <taxon>Enterobacterales</taxon>
        <taxon>Morganellaceae</taxon>
        <taxon>Photorhabdus</taxon>
    </lineage>
</organism>
<dbReference type="STRING" id="243265.plu3813"/>
<dbReference type="InterPro" id="IPR036777">
    <property type="entry name" value="Channel_Tsx-like_sf"/>
</dbReference>
<evidence type="ECO:0000313" key="2">
    <source>
        <dbReference type="EMBL" id="CAE16185.1"/>
    </source>
</evidence>
<keyword evidence="3" id="KW-1185">Reference proteome</keyword>
<dbReference type="AlphaFoldDB" id="Q7N0R8"/>
<dbReference type="EMBL" id="BX571871">
    <property type="protein sequence ID" value="CAE16185.1"/>
    <property type="molecule type" value="Genomic_DNA"/>
</dbReference>
<dbReference type="KEGG" id="plu:plu3813"/>
<dbReference type="eggNOG" id="COG3248">
    <property type="taxonomic scope" value="Bacteria"/>
</dbReference>
<accession>Q7N0R8</accession>
<dbReference type="InterPro" id="IPR018013">
    <property type="entry name" value="Channel_Tsx-like"/>
</dbReference>
<dbReference type="Pfam" id="PF03502">
    <property type="entry name" value="Channel_Tsx"/>
    <property type="match status" value="1"/>
</dbReference>
<dbReference type="Gene3D" id="2.40.230.20">
    <property type="entry name" value="Nucleoside-specific channel-forming protein, Tsx-like"/>
    <property type="match status" value="1"/>
</dbReference>
<reference evidence="3" key="1">
    <citation type="journal article" date="2003" name="Nat. Biotechnol.">
        <title>The genome sequence of the entomopathogenic bacterium Photorhabdus luminescens.</title>
        <authorList>
            <person name="Duchaud E."/>
            <person name="Rusniok C."/>
            <person name="Frangeul L."/>
            <person name="Buchrieser C."/>
            <person name="Givaudan A."/>
            <person name="Taourit S."/>
            <person name="Bocs S."/>
            <person name="Boursaux-Eude C."/>
            <person name="Chandler M."/>
            <person name="Charles J.-F."/>
            <person name="Dassa E."/>
            <person name="Derose R."/>
            <person name="Derzelle S."/>
            <person name="Freyssinet G."/>
            <person name="Gaudriault S."/>
            <person name="Medigue C."/>
            <person name="Lanois A."/>
            <person name="Powell K."/>
            <person name="Siguier P."/>
            <person name="Vincent R."/>
            <person name="Wingate V."/>
            <person name="Zouine M."/>
            <person name="Glaser P."/>
            <person name="Boemare N."/>
            <person name="Danchin A."/>
            <person name="Kunst F."/>
        </authorList>
    </citation>
    <scope>NUCLEOTIDE SEQUENCE [LARGE SCALE GENOMIC DNA]</scope>
    <source>
        <strain evidence="3">DSM 15139 / CIP 105565 / TT01</strain>
    </source>
</reference>
<evidence type="ECO:0000313" key="3">
    <source>
        <dbReference type="Proteomes" id="UP000002514"/>
    </source>
</evidence>
<evidence type="ECO:0000256" key="1">
    <source>
        <dbReference type="ARBA" id="ARBA00008728"/>
    </source>
</evidence>
<proteinExistence type="inferred from homology"/>